<keyword evidence="4 7" id="KW-0812">Transmembrane</keyword>
<dbReference type="NCBIfam" id="TIGR04056">
    <property type="entry name" value="OMP_RagA_SusC"/>
    <property type="match status" value="1"/>
</dbReference>
<evidence type="ECO:0000256" key="8">
    <source>
        <dbReference type="SAM" id="Phobius"/>
    </source>
</evidence>
<name>A0A327VGT4_9BACT</name>
<evidence type="ECO:0000259" key="9">
    <source>
        <dbReference type="Pfam" id="PF07715"/>
    </source>
</evidence>
<dbReference type="SUPFAM" id="SSF49464">
    <property type="entry name" value="Carboxypeptidase regulatory domain-like"/>
    <property type="match status" value="1"/>
</dbReference>
<protein>
    <submittedName>
        <fullName evidence="10">TonB-linked SusC/RagA family outer membrane protein</fullName>
    </submittedName>
</protein>
<keyword evidence="2 7" id="KW-0813">Transport</keyword>
<evidence type="ECO:0000313" key="10">
    <source>
        <dbReference type="EMBL" id="RAJ72794.1"/>
    </source>
</evidence>
<keyword evidence="5 7" id="KW-0472">Membrane</keyword>
<organism evidence="10 11">
    <name type="scientific">Chitinophaga dinghuensis</name>
    <dbReference type="NCBI Taxonomy" id="1539050"/>
    <lineage>
        <taxon>Bacteria</taxon>
        <taxon>Pseudomonadati</taxon>
        <taxon>Bacteroidota</taxon>
        <taxon>Chitinophagia</taxon>
        <taxon>Chitinophagales</taxon>
        <taxon>Chitinophagaceae</taxon>
        <taxon>Chitinophaga</taxon>
    </lineage>
</organism>
<evidence type="ECO:0000256" key="3">
    <source>
        <dbReference type="ARBA" id="ARBA00022452"/>
    </source>
</evidence>
<comment type="subcellular location">
    <subcellularLocation>
        <location evidence="1 7">Cell outer membrane</location>
        <topology evidence="1 7">Multi-pass membrane protein</topology>
    </subcellularLocation>
</comment>
<comment type="similarity">
    <text evidence="7">Belongs to the TonB-dependent receptor family.</text>
</comment>
<accession>A0A327VGT4</accession>
<keyword evidence="11" id="KW-1185">Reference proteome</keyword>
<evidence type="ECO:0000256" key="4">
    <source>
        <dbReference type="ARBA" id="ARBA00022692"/>
    </source>
</evidence>
<evidence type="ECO:0000313" key="11">
    <source>
        <dbReference type="Proteomes" id="UP000249819"/>
    </source>
</evidence>
<keyword evidence="3 7" id="KW-1134">Transmembrane beta strand</keyword>
<dbReference type="RefSeq" id="WP_111595551.1">
    <property type="nucleotide sequence ID" value="NZ_QLMA01000015.1"/>
</dbReference>
<dbReference type="InterPro" id="IPR037066">
    <property type="entry name" value="Plug_dom_sf"/>
</dbReference>
<dbReference type="Pfam" id="PF07715">
    <property type="entry name" value="Plug"/>
    <property type="match status" value="1"/>
</dbReference>
<dbReference type="InterPro" id="IPR012910">
    <property type="entry name" value="Plug_dom"/>
</dbReference>
<dbReference type="Proteomes" id="UP000249819">
    <property type="component" value="Unassembled WGS sequence"/>
</dbReference>
<dbReference type="Pfam" id="PF13715">
    <property type="entry name" value="CarbopepD_reg_2"/>
    <property type="match status" value="1"/>
</dbReference>
<keyword evidence="6 7" id="KW-0998">Cell outer membrane</keyword>
<dbReference type="OrthoDB" id="9768177at2"/>
<dbReference type="EMBL" id="QLMA01000015">
    <property type="protein sequence ID" value="RAJ72794.1"/>
    <property type="molecule type" value="Genomic_DNA"/>
</dbReference>
<evidence type="ECO:0000256" key="2">
    <source>
        <dbReference type="ARBA" id="ARBA00022448"/>
    </source>
</evidence>
<dbReference type="InterPro" id="IPR036942">
    <property type="entry name" value="Beta-barrel_TonB_sf"/>
</dbReference>
<dbReference type="NCBIfam" id="TIGR04057">
    <property type="entry name" value="SusC_RagA_signa"/>
    <property type="match status" value="1"/>
</dbReference>
<dbReference type="Gene3D" id="2.40.170.20">
    <property type="entry name" value="TonB-dependent receptor, beta-barrel domain"/>
    <property type="match status" value="1"/>
</dbReference>
<keyword evidence="8" id="KW-1133">Transmembrane helix</keyword>
<dbReference type="InterPro" id="IPR023997">
    <property type="entry name" value="TonB-dep_OMP_SusC/RagA_CS"/>
</dbReference>
<dbReference type="Gene3D" id="2.60.40.1120">
    <property type="entry name" value="Carboxypeptidase-like, regulatory domain"/>
    <property type="match status" value="1"/>
</dbReference>
<evidence type="ECO:0000256" key="5">
    <source>
        <dbReference type="ARBA" id="ARBA00023136"/>
    </source>
</evidence>
<comment type="caution">
    <text evidence="10">The sequence shown here is derived from an EMBL/GenBank/DDBJ whole genome shotgun (WGS) entry which is preliminary data.</text>
</comment>
<dbReference type="Gene3D" id="2.170.130.10">
    <property type="entry name" value="TonB-dependent receptor, plug domain"/>
    <property type="match status" value="1"/>
</dbReference>
<evidence type="ECO:0000256" key="7">
    <source>
        <dbReference type="PROSITE-ProRule" id="PRU01360"/>
    </source>
</evidence>
<gene>
    <name evidence="10" type="ORF">CLV59_11518</name>
</gene>
<dbReference type="AlphaFoldDB" id="A0A327VGT4"/>
<evidence type="ECO:0000256" key="1">
    <source>
        <dbReference type="ARBA" id="ARBA00004571"/>
    </source>
</evidence>
<dbReference type="InterPro" id="IPR008969">
    <property type="entry name" value="CarboxyPept-like_regulatory"/>
</dbReference>
<dbReference type="GO" id="GO:0009279">
    <property type="term" value="C:cell outer membrane"/>
    <property type="evidence" value="ECO:0007669"/>
    <property type="project" value="UniProtKB-SubCell"/>
</dbReference>
<feature type="transmembrane region" description="Helical" evidence="8">
    <location>
        <begin position="12"/>
        <end position="32"/>
    </location>
</feature>
<dbReference type="SUPFAM" id="SSF56935">
    <property type="entry name" value="Porins"/>
    <property type="match status" value="1"/>
</dbReference>
<dbReference type="PROSITE" id="PS52016">
    <property type="entry name" value="TONB_DEPENDENT_REC_3"/>
    <property type="match status" value="1"/>
</dbReference>
<dbReference type="InterPro" id="IPR039426">
    <property type="entry name" value="TonB-dep_rcpt-like"/>
</dbReference>
<reference evidence="10 11" key="1">
    <citation type="submission" date="2018-06" db="EMBL/GenBank/DDBJ databases">
        <title>Genomic Encyclopedia of Archaeal and Bacterial Type Strains, Phase II (KMG-II): from individual species to whole genera.</title>
        <authorList>
            <person name="Goeker M."/>
        </authorList>
    </citation>
    <scope>NUCLEOTIDE SEQUENCE [LARGE SCALE GENOMIC DNA]</scope>
    <source>
        <strain evidence="10 11">DSM 29821</strain>
    </source>
</reference>
<evidence type="ECO:0000256" key="6">
    <source>
        <dbReference type="ARBA" id="ARBA00023237"/>
    </source>
</evidence>
<dbReference type="InterPro" id="IPR023996">
    <property type="entry name" value="TonB-dep_OMP_SusC/RagA"/>
</dbReference>
<feature type="domain" description="TonB-dependent receptor plug" evidence="9">
    <location>
        <begin position="130"/>
        <end position="234"/>
    </location>
</feature>
<sequence>MSKRNFYLWPTANSTWIYLLIFIFICHGVMYAQNAKQFNIKGKIVDANGEGIPGASIQIKGTTVGIKTGSDGSFNLIAPDGAVLAVSHMGFVTSEIPVNERSNYNIVLNTNDVKLGEIVVVGYGEQRKSDLTGSIVSIKPAQVMKSMPVANIESAMQGRMAGVSVIPSGDPNQGATIRIRGLSSFNNDGGPLVVIDGFVGGGLNAVGPNNIESLEVLKDASATAIYGSRAANGVILVTTRSGVAGKPRITFNSFLSFKKPPALPATMSAGEFARLYNSYGREIAQSSGNAVKVYYTDAQIAQFDQGIGEYKYADHMFNNTAVEQNYDLSVSGGSKDTKYLLSLIYNDNNGVAARSGKKTGTVFMKVDSKLSNKIDAGLNFRMNYNTGVSPSFSYWRNPVIDAITMPTTVLPKNEKGEYNNITPMGEKYNPMGIIWEMDRSSYNYNPILQGFVNVKLFKGLSFRTQQKLDFYTQQDRTVNNKFSSNYMTNRKTDAAVYMAQNRSWISSNILTYNKELQEHRLTLTGVFDQEMNESYYQQGTGVDLVSVGVGADNLSLSKTMTSTTGKTITTLMSFVGRINYVYGNRYLLTASLRRDGSSRLSPENRWQTFTAYAAAWNMDQERFLKNSKMISQWKWRLSYGETGNQGGRPYASFTELKSSRDASGNLGFSVSQMGNKNLTWERNKQISAGVDLGFFNNRATATIEYYKRTTTDALFDLTMPLYSGFTSAIANVGEIQSKGVDITLGGDPIVKNNFSWNTALTLTFGKATVEDLGADRAFTKLDGPEFQYFRLVKHEKLGTMYGYLNEGVYKSSEAAEATKYNTEPGGYKYKDINNDGLINDQDVVKIGNGQPPFNWGWNNSFSFKNIDLSLYFTGYHGFDIYNRVKEETMLIGINSQLAPTPDYRNRWIKDVNEDAKIAGFVQRHNQKTPSSQYVERGDFVRLKSITLGYTLRDAACKKWGISSLRIYGSAQNLLTFTGYSGIDPEVSLKTPVRSGLDYGYYPSGKSFVAGVNVSF</sequence>
<proteinExistence type="inferred from homology"/>